<dbReference type="InterPro" id="IPR036259">
    <property type="entry name" value="MFS_trans_sf"/>
</dbReference>
<organism evidence="8 9">
    <name type="scientific">Botryotinia fuckeliana (strain T4)</name>
    <name type="common">Noble rot fungus</name>
    <name type="synonym">Botrytis cinerea</name>
    <dbReference type="NCBI Taxonomy" id="999810"/>
    <lineage>
        <taxon>Eukaryota</taxon>
        <taxon>Fungi</taxon>
        <taxon>Dikarya</taxon>
        <taxon>Ascomycota</taxon>
        <taxon>Pezizomycotina</taxon>
        <taxon>Leotiomycetes</taxon>
        <taxon>Helotiales</taxon>
        <taxon>Sclerotiniaceae</taxon>
        <taxon>Botrytis</taxon>
    </lineage>
</organism>
<keyword evidence="5 6" id="KW-0472">Membrane</keyword>
<reference evidence="9" key="1">
    <citation type="journal article" date="2011" name="PLoS Genet.">
        <title>Genomic analysis of the necrotrophic fungal pathogens Sclerotinia sclerotiorum and Botrytis cinerea.</title>
        <authorList>
            <person name="Amselem J."/>
            <person name="Cuomo C.A."/>
            <person name="van Kan J.A."/>
            <person name="Viaud M."/>
            <person name="Benito E.P."/>
            <person name="Couloux A."/>
            <person name="Coutinho P.M."/>
            <person name="de Vries R.P."/>
            <person name="Dyer P.S."/>
            <person name="Fillinger S."/>
            <person name="Fournier E."/>
            <person name="Gout L."/>
            <person name="Hahn M."/>
            <person name="Kohn L."/>
            <person name="Lapalu N."/>
            <person name="Plummer K.M."/>
            <person name="Pradier J.M."/>
            <person name="Quevillon E."/>
            <person name="Sharon A."/>
            <person name="Simon A."/>
            <person name="ten Have A."/>
            <person name="Tudzynski B."/>
            <person name="Tudzynski P."/>
            <person name="Wincker P."/>
            <person name="Andrew M."/>
            <person name="Anthouard V."/>
            <person name="Beever R.E."/>
            <person name="Beffa R."/>
            <person name="Benoit I."/>
            <person name="Bouzid O."/>
            <person name="Brault B."/>
            <person name="Chen Z."/>
            <person name="Choquer M."/>
            <person name="Collemare J."/>
            <person name="Cotton P."/>
            <person name="Danchin E.G."/>
            <person name="Da Silva C."/>
            <person name="Gautier A."/>
            <person name="Giraud C."/>
            <person name="Giraud T."/>
            <person name="Gonzalez C."/>
            <person name="Grossetete S."/>
            <person name="Guldener U."/>
            <person name="Henrissat B."/>
            <person name="Howlett B.J."/>
            <person name="Kodira C."/>
            <person name="Kretschmer M."/>
            <person name="Lappartient A."/>
            <person name="Leroch M."/>
            <person name="Levis C."/>
            <person name="Mauceli E."/>
            <person name="Neuveglise C."/>
            <person name="Oeser B."/>
            <person name="Pearson M."/>
            <person name="Poulain J."/>
            <person name="Poussereau N."/>
            <person name="Quesneville H."/>
            <person name="Rascle C."/>
            <person name="Schumacher J."/>
            <person name="Segurens B."/>
            <person name="Sexton A."/>
            <person name="Silva E."/>
            <person name="Sirven C."/>
            <person name="Soanes D.M."/>
            <person name="Talbot N.J."/>
            <person name="Templeton M."/>
            <person name="Yandava C."/>
            <person name="Yarden O."/>
            <person name="Zeng Q."/>
            <person name="Rollins J.A."/>
            <person name="Lebrun M.H."/>
            <person name="Dickman M."/>
        </authorList>
    </citation>
    <scope>NUCLEOTIDE SEQUENCE [LARGE SCALE GENOMIC DNA]</scope>
    <source>
        <strain evidence="9">T4</strain>
    </source>
</reference>
<evidence type="ECO:0000259" key="7">
    <source>
        <dbReference type="PROSITE" id="PS50850"/>
    </source>
</evidence>
<dbReference type="PROSITE" id="PS50850">
    <property type="entry name" value="MFS"/>
    <property type="match status" value="1"/>
</dbReference>
<dbReference type="AlphaFoldDB" id="G2XTS0"/>
<dbReference type="InParanoid" id="G2XTS0"/>
<dbReference type="PANTHER" id="PTHR48022">
    <property type="entry name" value="PLASTIDIC GLUCOSE TRANSPORTER 4"/>
    <property type="match status" value="1"/>
</dbReference>
<dbReference type="InterPro" id="IPR005828">
    <property type="entry name" value="MFS_sugar_transport-like"/>
</dbReference>
<evidence type="ECO:0000256" key="1">
    <source>
        <dbReference type="ARBA" id="ARBA00004141"/>
    </source>
</evidence>
<dbReference type="Gene3D" id="1.20.1250.20">
    <property type="entry name" value="MFS general substrate transporter like domains"/>
    <property type="match status" value="1"/>
</dbReference>
<dbReference type="HOGENOM" id="CLU_001265_30_13_1"/>
<feature type="transmembrane region" description="Helical" evidence="6">
    <location>
        <begin position="472"/>
        <end position="490"/>
    </location>
</feature>
<dbReference type="GO" id="GO:0005351">
    <property type="term" value="F:carbohydrate:proton symporter activity"/>
    <property type="evidence" value="ECO:0007669"/>
    <property type="project" value="TreeGrafter"/>
</dbReference>
<dbReference type="InterPro" id="IPR020846">
    <property type="entry name" value="MFS_dom"/>
</dbReference>
<dbReference type="InterPro" id="IPR050360">
    <property type="entry name" value="MFS_Sugar_Transporters"/>
</dbReference>
<evidence type="ECO:0000256" key="4">
    <source>
        <dbReference type="ARBA" id="ARBA00022989"/>
    </source>
</evidence>
<comment type="similarity">
    <text evidence="2">Belongs to the major facilitator superfamily. Sugar transporter (TC 2.A.1.1) family.</text>
</comment>
<dbReference type="PANTHER" id="PTHR48022:SF29">
    <property type="entry name" value="SUGAR TRANSPORTER, PUTATIVE (AFU_ORTHOLOGUE AFUA_6G14500)-RELATED"/>
    <property type="match status" value="1"/>
</dbReference>
<feature type="transmembrane region" description="Helical" evidence="6">
    <location>
        <begin position="402"/>
        <end position="420"/>
    </location>
</feature>
<dbReference type="OrthoDB" id="6133115at2759"/>
<sequence length="533" mass="60142">MGLVNLGHEADPILTRIVDEDKVAWWRKRNLRILYLLLYPTCMGIEMTSGFDSQMINGLQFIPSWNKYFGEPTIDGAGKSTYALKAELLGIVAAAYSLGAILSVPFVPMLAQRFGRRWSIMFGSIVMVVGSFLQGFSINAAMYIVARMFLGFGIVFAIVSGSAMLGELAYPKERPIMTSLFNASWFVGSLIASGITVRTATINTDWGWRIPSLLQACPSLIQIIFVLQSFLPESPRYLISKDRRDEAFDILVKYHAEGHRDSVFVRAEMAQIETTIKLEVEASKQSWMSMLSTPGMRRRVFLASAMGVFTQWSGNTLISFYLSKILAMIGYTDTNTKTMINLGSTAWSFFTGTLTALIVPRYKRRTMFLLCASSMFFVYIAWTVSMQRAMVAYEAHRPNKAAAIATLFFIFLYSPCYNIGNNALAYTYLVELFPYADRSRGISIEQFFVRAANFFTTYVNPIGMGKIGWKYLIMYCVTICIEIIVIYFFYPETQGRTLEELAFLFEDSALAEKATVAVEKTIHFDHRDEAKTA</sequence>
<protein>
    <submittedName>
        <fullName evidence="8">Similar to MFS sugar transporter</fullName>
    </submittedName>
</protein>
<accession>G2XTS0</accession>
<feature type="transmembrane region" description="Helical" evidence="6">
    <location>
        <begin position="342"/>
        <end position="359"/>
    </location>
</feature>
<evidence type="ECO:0000256" key="2">
    <source>
        <dbReference type="ARBA" id="ARBA00010992"/>
    </source>
</evidence>
<keyword evidence="3 6" id="KW-0812">Transmembrane</keyword>
<evidence type="ECO:0000256" key="5">
    <source>
        <dbReference type="ARBA" id="ARBA00023136"/>
    </source>
</evidence>
<name>G2XTS0_BOTF4</name>
<feature type="transmembrane region" description="Helical" evidence="6">
    <location>
        <begin position="180"/>
        <end position="200"/>
    </location>
</feature>
<dbReference type="SUPFAM" id="SSF103473">
    <property type="entry name" value="MFS general substrate transporter"/>
    <property type="match status" value="1"/>
</dbReference>
<dbReference type="EMBL" id="FQ790267">
    <property type="protein sequence ID" value="CCD43890.1"/>
    <property type="molecule type" value="Genomic_DNA"/>
</dbReference>
<feature type="domain" description="Major facilitator superfamily (MFS) profile" evidence="7">
    <location>
        <begin position="38"/>
        <end position="494"/>
    </location>
</feature>
<evidence type="ECO:0000256" key="6">
    <source>
        <dbReference type="SAM" id="Phobius"/>
    </source>
</evidence>
<feature type="transmembrane region" description="Helical" evidence="6">
    <location>
        <begin position="300"/>
        <end position="322"/>
    </location>
</feature>
<proteinExistence type="inferred from homology"/>
<dbReference type="Pfam" id="PF00083">
    <property type="entry name" value="Sugar_tr"/>
    <property type="match status" value="1"/>
</dbReference>
<evidence type="ECO:0000313" key="9">
    <source>
        <dbReference type="Proteomes" id="UP000008177"/>
    </source>
</evidence>
<keyword evidence="4 6" id="KW-1133">Transmembrane helix</keyword>
<dbReference type="Proteomes" id="UP000008177">
    <property type="component" value="Unplaced contigs"/>
</dbReference>
<keyword evidence="8" id="KW-0762">Sugar transport</keyword>
<dbReference type="GO" id="GO:0016020">
    <property type="term" value="C:membrane"/>
    <property type="evidence" value="ECO:0007669"/>
    <property type="project" value="UniProtKB-SubCell"/>
</dbReference>
<evidence type="ECO:0000256" key="3">
    <source>
        <dbReference type="ARBA" id="ARBA00022692"/>
    </source>
</evidence>
<dbReference type="FunFam" id="1.20.1250.20:FF:000117">
    <property type="entry name" value="MFS hexose transporter"/>
    <property type="match status" value="1"/>
</dbReference>
<evidence type="ECO:0000313" key="8">
    <source>
        <dbReference type="EMBL" id="CCD43890.1"/>
    </source>
</evidence>
<gene>
    <name evidence="8" type="ORF">BofuT4_P061000.1</name>
</gene>
<feature type="transmembrane region" description="Helical" evidence="6">
    <location>
        <begin position="118"/>
        <end position="138"/>
    </location>
</feature>
<feature type="transmembrane region" description="Helical" evidence="6">
    <location>
        <begin position="366"/>
        <end position="382"/>
    </location>
</feature>
<feature type="transmembrane region" description="Helical" evidence="6">
    <location>
        <begin position="88"/>
        <end position="111"/>
    </location>
</feature>
<comment type="subcellular location">
    <subcellularLocation>
        <location evidence="1">Membrane</location>
        <topology evidence="1">Multi-pass membrane protein</topology>
    </subcellularLocation>
</comment>
<feature type="transmembrane region" description="Helical" evidence="6">
    <location>
        <begin position="144"/>
        <end position="168"/>
    </location>
</feature>
<keyword evidence="8" id="KW-0813">Transport</keyword>